<dbReference type="EMBL" id="BEXD01004270">
    <property type="protein sequence ID" value="GBC09081.1"/>
    <property type="molecule type" value="Genomic_DNA"/>
</dbReference>
<evidence type="ECO:0000313" key="2">
    <source>
        <dbReference type="Proteomes" id="UP000247702"/>
    </source>
</evidence>
<organism evidence="1 2">
    <name type="scientific">Rhizophagus clarus</name>
    <dbReference type="NCBI Taxonomy" id="94130"/>
    <lineage>
        <taxon>Eukaryota</taxon>
        <taxon>Fungi</taxon>
        <taxon>Fungi incertae sedis</taxon>
        <taxon>Mucoromycota</taxon>
        <taxon>Glomeromycotina</taxon>
        <taxon>Glomeromycetes</taxon>
        <taxon>Glomerales</taxon>
        <taxon>Glomeraceae</taxon>
        <taxon>Rhizophagus</taxon>
    </lineage>
</organism>
<protein>
    <submittedName>
        <fullName evidence="1">Uncharacterized protein</fullName>
    </submittedName>
</protein>
<dbReference type="AlphaFoldDB" id="A0A2Z6S3P5"/>
<evidence type="ECO:0000313" key="1">
    <source>
        <dbReference type="EMBL" id="GBC09081.1"/>
    </source>
</evidence>
<dbReference type="Proteomes" id="UP000247702">
    <property type="component" value="Unassembled WGS sequence"/>
</dbReference>
<keyword evidence="2" id="KW-1185">Reference proteome</keyword>
<accession>A0A2Z6S3P5</accession>
<sequence length="88" mass="9941">MHIHGLRGESFCPLSKSNDYNKGRKCDLRFLSISGVDIREWEFASEVTPHKAVGDRCRSARVNQSILNGLLNLNLTNEQAKNIKVPFV</sequence>
<gene>
    <name evidence="1" type="ORF">RclHR1_00860019</name>
</gene>
<comment type="caution">
    <text evidence="1">The sequence shown here is derived from an EMBL/GenBank/DDBJ whole genome shotgun (WGS) entry which is preliminary data.</text>
</comment>
<name>A0A2Z6S3P5_9GLOM</name>
<reference evidence="1 2" key="1">
    <citation type="submission" date="2017-11" db="EMBL/GenBank/DDBJ databases">
        <title>The genome of Rhizophagus clarus HR1 reveals common genetic basis of auxotrophy among arbuscular mycorrhizal fungi.</title>
        <authorList>
            <person name="Kobayashi Y."/>
        </authorList>
    </citation>
    <scope>NUCLEOTIDE SEQUENCE [LARGE SCALE GENOMIC DNA]</scope>
    <source>
        <strain evidence="1 2">HR1</strain>
    </source>
</reference>
<proteinExistence type="predicted"/>